<evidence type="ECO:0000256" key="2">
    <source>
        <dbReference type="SAM" id="SignalP"/>
    </source>
</evidence>
<feature type="chain" id="PRO_5040948438" evidence="2">
    <location>
        <begin position="22"/>
        <end position="479"/>
    </location>
</feature>
<evidence type="ECO:0000313" key="4">
    <source>
        <dbReference type="Proteomes" id="UP001149954"/>
    </source>
</evidence>
<feature type="region of interest" description="Disordered" evidence="1">
    <location>
        <begin position="108"/>
        <end position="144"/>
    </location>
</feature>
<dbReference type="OrthoDB" id="3565477at2759"/>
<evidence type="ECO:0000256" key="1">
    <source>
        <dbReference type="SAM" id="MobiDB-lite"/>
    </source>
</evidence>
<accession>A0A9X0CA23</accession>
<keyword evidence="2" id="KW-0732">Signal</keyword>
<feature type="signal peptide" evidence="2">
    <location>
        <begin position="1"/>
        <end position="21"/>
    </location>
</feature>
<keyword evidence="4" id="KW-1185">Reference proteome</keyword>
<sequence>MGSFLIRVWVLAVLFVQTSLATTILVEPTVTPTPTAVGTHHKQHHHHHHHQHHHHNHHHWSHVPRPMPSRKPCPVHSSSAILASSVISTPTSAPVSTPFIKPSVVVSATGSLSTGPSQEATTGAGSSSSQASISTAASDSSTTTVASMTTSTIFSTRTATITACPTTVPNCPDSSKTRSVTTETIMVSTTICPVIETVGPTQTAPASLSTGDAGGPDLTTSTVFTTRTATITACPSSVTNCPLNSKTTCVVTETLVVSTTVCPVADATDTNGAMPTKHTASPSVTETIGGSDASMLTTSTIFTTIMSTVLACPESVSGCPLRSKTSYATTETFAVATTIYPVAANPQATGVTPGSPSGPGADTVHTTTIIVESCSDDDTCTEYINTIVMTQINAAEPTAAPSLYTLHRGSGARSSGAVSVSSTHLWFPSSHHSGMATATVSTPTSVVSLVYTGAASIGTQLSIIQVVGTMMVIMLAIYI</sequence>
<feature type="compositionally biased region" description="Polar residues" evidence="1">
    <location>
        <begin position="108"/>
        <end position="119"/>
    </location>
</feature>
<dbReference type="EMBL" id="JAPWDS010000002">
    <property type="protein sequence ID" value="KAJ5514069.1"/>
    <property type="molecule type" value="Genomic_DNA"/>
</dbReference>
<reference evidence="3" key="2">
    <citation type="journal article" date="2023" name="IMA Fungus">
        <title>Comparative genomic study of the Penicillium genus elucidates a diverse pangenome and 15 lateral gene transfer events.</title>
        <authorList>
            <person name="Petersen C."/>
            <person name="Sorensen T."/>
            <person name="Nielsen M.R."/>
            <person name="Sondergaard T.E."/>
            <person name="Sorensen J.L."/>
            <person name="Fitzpatrick D.A."/>
            <person name="Frisvad J.C."/>
            <person name="Nielsen K.L."/>
        </authorList>
    </citation>
    <scope>NUCLEOTIDE SEQUENCE</scope>
    <source>
        <strain evidence="3">IBT 29495</strain>
    </source>
</reference>
<feature type="region of interest" description="Disordered" evidence="1">
    <location>
        <begin position="33"/>
        <end position="76"/>
    </location>
</feature>
<protein>
    <submittedName>
        <fullName evidence="3">Uncharacterized protein</fullName>
    </submittedName>
</protein>
<name>A0A9X0CA23_9EURO</name>
<proteinExistence type="predicted"/>
<evidence type="ECO:0000313" key="3">
    <source>
        <dbReference type="EMBL" id="KAJ5514069.1"/>
    </source>
</evidence>
<gene>
    <name evidence="3" type="ORF">N7463_003621</name>
</gene>
<feature type="compositionally biased region" description="Low complexity" evidence="1">
    <location>
        <begin position="120"/>
        <end position="144"/>
    </location>
</feature>
<dbReference type="AlphaFoldDB" id="A0A9X0CA23"/>
<organism evidence="3 4">
    <name type="scientific">Penicillium fimorum</name>
    <dbReference type="NCBI Taxonomy" id="1882269"/>
    <lineage>
        <taxon>Eukaryota</taxon>
        <taxon>Fungi</taxon>
        <taxon>Dikarya</taxon>
        <taxon>Ascomycota</taxon>
        <taxon>Pezizomycotina</taxon>
        <taxon>Eurotiomycetes</taxon>
        <taxon>Eurotiomycetidae</taxon>
        <taxon>Eurotiales</taxon>
        <taxon>Aspergillaceae</taxon>
        <taxon>Penicillium</taxon>
    </lineage>
</organism>
<feature type="compositionally biased region" description="Basic residues" evidence="1">
    <location>
        <begin position="39"/>
        <end position="62"/>
    </location>
</feature>
<comment type="caution">
    <text evidence="3">The sequence shown here is derived from an EMBL/GenBank/DDBJ whole genome shotgun (WGS) entry which is preliminary data.</text>
</comment>
<reference evidence="3" key="1">
    <citation type="submission" date="2022-12" db="EMBL/GenBank/DDBJ databases">
        <authorList>
            <person name="Petersen C."/>
        </authorList>
    </citation>
    <scope>NUCLEOTIDE SEQUENCE</scope>
    <source>
        <strain evidence="3">IBT 29495</strain>
    </source>
</reference>
<dbReference type="Proteomes" id="UP001149954">
    <property type="component" value="Unassembled WGS sequence"/>
</dbReference>